<gene>
    <name evidence="2" type="ORF">F1609_07055</name>
</gene>
<name>A0ABX0M8J7_9BURK</name>
<protein>
    <submittedName>
        <fullName evidence="2">Uncharacterized protein</fullName>
    </submittedName>
</protein>
<accession>A0ABX0M8J7</accession>
<organism evidence="2 3">
    <name type="scientific">Massilia aquatica</name>
    <dbReference type="NCBI Taxonomy" id="2609000"/>
    <lineage>
        <taxon>Bacteria</taxon>
        <taxon>Pseudomonadati</taxon>
        <taxon>Pseudomonadota</taxon>
        <taxon>Betaproteobacteria</taxon>
        <taxon>Burkholderiales</taxon>
        <taxon>Oxalobacteraceae</taxon>
        <taxon>Telluria group</taxon>
        <taxon>Massilia</taxon>
    </lineage>
</organism>
<evidence type="ECO:0000256" key="1">
    <source>
        <dbReference type="SAM" id="MobiDB-lite"/>
    </source>
</evidence>
<keyword evidence="3" id="KW-1185">Reference proteome</keyword>
<sequence>MRTAPDGSGPAYPPEFEFSPLDGAPLQAARSSEAVWIAPSGARSVNDPSAQLAVGLQQSAQSIDSALLRGGEPDGEPPLEMPLPPPGAYEFFSAPFGTRASALIAIDTSKGAVFAWLPAAQAWQPLAGEDALLSECHLSHRAWRAELMVQFNSCLFLATDNGLVLLQPDFAALQYRVAYFGDGAAQAAPIAFEKRVWVPVTDRSGMLKMVNVDTEGEEGPPLLLGNVHDIGEVSRPVAYGRTAVWPCGKGQICLQTGPDGSVSASFIPWQQDIMPHFEFGSPYLSRAGVLWQLCFSGTEDTYVYVRLGTTRWERVPALTPRLCSGTVNYRFSTMYPGVDPWLEPEHGDDGAANAVVFPLLELNGGVLALKMASTSSLTALLNSHDKMRAELIFEDRSSAFVIQTIPVPQPWDMRVFVHQGALWAYHPGMQRIIGWGVAV</sequence>
<feature type="region of interest" description="Disordered" evidence="1">
    <location>
        <begin position="1"/>
        <end position="24"/>
    </location>
</feature>
<dbReference type="RefSeq" id="WP_167075790.1">
    <property type="nucleotide sequence ID" value="NZ_VVIW01000003.1"/>
</dbReference>
<comment type="caution">
    <text evidence="2">The sequence shown here is derived from an EMBL/GenBank/DDBJ whole genome shotgun (WGS) entry which is preliminary data.</text>
</comment>
<evidence type="ECO:0000313" key="3">
    <source>
        <dbReference type="Proteomes" id="UP000819052"/>
    </source>
</evidence>
<evidence type="ECO:0000313" key="2">
    <source>
        <dbReference type="EMBL" id="NHZ39919.1"/>
    </source>
</evidence>
<proteinExistence type="predicted"/>
<reference evidence="2 3" key="1">
    <citation type="submission" date="2019-09" db="EMBL/GenBank/DDBJ databases">
        <title>Taxonomy of Antarctic Massilia spp.: description of Massilia rubra sp. nov., Massilia aquatica sp. nov., Massilia mucilaginosa sp. nov., Massilia frigida sp. nov. isolated from streams, lakes and regoliths.</title>
        <authorList>
            <person name="Holochova P."/>
            <person name="Sedlacek I."/>
            <person name="Kralova S."/>
            <person name="Maslanova I."/>
            <person name="Busse H.-J."/>
            <person name="Stankova E."/>
            <person name="Vrbovska V."/>
            <person name="Kovarovic V."/>
            <person name="Bartak M."/>
            <person name="Svec P."/>
            <person name="Pantucek R."/>
        </authorList>
    </citation>
    <scope>NUCLEOTIDE SEQUENCE [LARGE SCALE GENOMIC DNA]</scope>
    <source>
        <strain evidence="2 3">CCM 8693</strain>
    </source>
</reference>
<dbReference type="Proteomes" id="UP000819052">
    <property type="component" value="Unassembled WGS sequence"/>
</dbReference>
<dbReference type="EMBL" id="VVIW01000003">
    <property type="protein sequence ID" value="NHZ39919.1"/>
    <property type="molecule type" value="Genomic_DNA"/>
</dbReference>